<evidence type="ECO:0000313" key="1">
    <source>
        <dbReference type="EMBL" id="KAK3714022.1"/>
    </source>
</evidence>
<dbReference type="EMBL" id="JAUTXU010000058">
    <property type="protein sequence ID" value="KAK3714022.1"/>
    <property type="molecule type" value="Genomic_DNA"/>
</dbReference>
<keyword evidence="2" id="KW-1185">Reference proteome</keyword>
<organism evidence="1 2">
    <name type="scientific">Vermiconidia calcicola</name>
    <dbReference type="NCBI Taxonomy" id="1690605"/>
    <lineage>
        <taxon>Eukaryota</taxon>
        <taxon>Fungi</taxon>
        <taxon>Dikarya</taxon>
        <taxon>Ascomycota</taxon>
        <taxon>Pezizomycotina</taxon>
        <taxon>Dothideomycetes</taxon>
        <taxon>Dothideomycetidae</taxon>
        <taxon>Mycosphaerellales</taxon>
        <taxon>Extremaceae</taxon>
        <taxon>Vermiconidia</taxon>
    </lineage>
</organism>
<gene>
    <name evidence="1" type="ORF">LTR37_008051</name>
</gene>
<reference evidence="1" key="1">
    <citation type="submission" date="2023-07" db="EMBL/GenBank/DDBJ databases">
        <title>Black Yeasts Isolated from many extreme environments.</title>
        <authorList>
            <person name="Coleine C."/>
            <person name="Stajich J.E."/>
            <person name="Selbmann L."/>
        </authorList>
    </citation>
    <scope>NUCLEOTIDE SEQUENCE</scope>
    <source>
        <strain evidence="1">CCFEE 5714</strain>
    </source>
</reference>
<dbReference type="Proteomes" id="UP001281147">
    <property type="component" value="Unassembled WGS sequence"/>
</dbReference>
<sequence>MGASESKLEFKEDIFRLAGEEDIAIESQWWTRFLQLPETAEDVQALWSTTDLRSLTLNTPTDRPLPNTQTSPKKNVETLIYRTIGRLLTLQTRRVYSDPNSPIAPEVLNGVRILTRLLPYIYEAEHLHDWEEQFFWTPRKPVSYVDPKNNKSKYFDGLDETKSVSEEQRDTPLGPPLGEQLVDILINYLFFPNFTLPARKDVNGLPELKPSYIVWQSGIGANKGVGMTKENEKNAVEVLRLLLALSSRALYHAAGIVAERDNKPLTYLTTQCDRQITLNTICSLLNTVLKYNQNPWTFPIDLGGPTKDTKQPLVTSCLQFLLVLITYPVPNNGANEFRKALGRLHRAEDFQFIVEGLRQILIQPASGMFRPVQRLTSTVPPIAPETLSLFWELLQCNKRFRSYLIDTDRARDFVVLVLYYAIEAKDDPAKQGTVRMCVFILQTLSVEEKFGQKLNVPFTFHETLPAVLQIANFHGSYADFLIGHIHTLLTSSNRGLESLHPALLAIVNNIGPYVQDLQRATSSMLLNVFVSMSQPSFLLANESNHLLLVSLLDAINAILEHQYEENRRFVEVIVKSRKRFEALRDFTVDGALAEVDRMAMERKDAGEATGHRSPARPGSLDSTRAPASTRSSTLNNVPEDSAFSIGDDEEDEEEQTSNLSSPTSAPTSALDDAVPSQSRNMSEKARGKQPIGQTSFSHTTSRNTSTTSLHALHALQTSTSHQNFTPTPEWLHTFLPHLPLHTILTTINHAKEPHPRANKAEDAGAVPSATTKHAGEGGEEEAKEGKLLPGRFCFISQMLIDMVLL</sequence>
<accession>A0ACC3ND55</accession>
<evidence type="ECO:0000313" key="2">
    <source>
        <dbReference type="Proteomes" id="UP001281147"/>
    </source>
</evidence>
<name>A0ACC3ND55_9PEZI</name>
<protein>
    <submittedName>
        <fullName evidence="1">Uncharacterized protein</fullName>
    </submittedName>
</protein>
<comment type="caution">
    <text evidence="1">The sequence shown here is derived from an EMBL/GenBank/DDBJ whole genome shotgun (WGS) entry which is preliminary data.</text>
</comment>
<proteinExistence type="predicted"/>